<name>Q67JA2_SYMTH</name>
<dbReference type="Gene3D" id="3.10.350.10">
    <property type="entry name" value="LysM domain"/>
    <property type="match status" value="2"/>
</dbReference>
<dbReference type="Gene3D" id="2.130.10.10">
    <property type="entry name" value="YVTN repeat-like/Quinoprotein amine dehydrogenase"/>
    <property type="match status" value="2"/>
</dbReference>
<dbReference type="SMART" id="SM00257">
    <property type="entry name" value="LysM"/>
    <property type="match status" value="2"/>
</dbReference>
<dbReference type="PANTHER" id="PTHR34512">
    <property type="entry name" value="CELL SURFACE PROTEIN"/>
    <property type="match status" value="1"/>
</dbReference>
<dbReference type="KEGG" id="sth:STH3267"/>
<feature type="domain" description="LysM" evidence="2">
    <location>
        <begin position="60"/>
        <end position="104"/>
    </location>
</feature>
<dbReference type="SUPFAM" id="SSF50998">
    <property type="entry name" value="Quinoprotein alcohol dehydrogenase-like"/>
    <property type="match status" value="1"/>
</dbReference>
<dbReference type="CDD" id="cd00118">
    <property type="entry name" value="LysM"/>
    <property type="match status" value="2"/>
</dbReference>
<dbReference type="SUPFAM" id="SSF54106">
    <property type="entry name" value="LysM domain"/>
    <property type="match status" value="2"/>
</dbReference>
<feature type="domain" description="LysM" evidence="2">
    <location>
        <begin position="2"/>
        <end position="46"/>
    </location>
</feature>
<dbReference type="PROSITE" id="PS51782">
    <property type="entry name" value="LYSM"/>
    <property type="match status" value="2"/>
</dbReference>
<feature type="region of interest" description="Disordered" evidence="1">
    <location>
        <begin position="102"/>
        <end position="141"/>
    </location>
</feature>
<dbReference type="HOGENOM" id="CLU_602572_0_0_9"/>
<dbReference type="AlphaFoldDB" id="Q67JA2"/>
<dbReference type="Proteomes" id="UP000000417">
    <property type="component" value="Chromosome"/>
</dbReference>
<dbReference type="RefSeq" id="WP_011197379.1">
    <property type="nucleotide sequence ID" value="NC_006177.1"/>
</dbReference>
<dbReference type="STRING" id="292459.STH3267"/>
<dbReference type="OrthoDB" id="9769314at2"/>
<organism evidence="3 4">
    <name type="scientific">Symbiobacterium thermophilum (strain DSM 24528 / JCM 14929 / IAM 14863 / T)</name>
    <dbReference type="NCBI Taxonomy" id="292459"/>
    <lineage>
        <taxon>Bacteria</taxon>
        <taxon>Bacillati</taxon>
        <taxon>Bacillota</taxon>
        <taxon>Clostridia</taxon>
        <taxon>Eubacteriales</taxon>
        <taxon>Symbiobacteriaceae</taxon>
        <taxon>Symbiobacterium</taxon>
    </lineage>
</organism>
<dbReference type="SMART" id="SM00564">
    <property type="entry name" value="PQQ"/>
    <property type="match status" value="5"/>
</dbReference>
<evidence type="ECO:0000313" key="3">
    <source>
        <dbReference type="EMBL" id="BAD42248.1"/>
    </source>
</evidence>
<gene>
    <name evidence="3" type="ordered locus">STH3267</name>
</gene>
<sequence length="454" mass="47384">MVFYFVQPGETLFAIARRYRTTVHALVTANRLKDPNAISPGQALLIPRPGERPSPPPGGVVHRVRRGETALTLAARYGTTVKAIMLANQLAHPEFVEPGQRLVIPEPPEPGTDWPMLGRDPRRASDSPAAPASPPSHRWTRRAAASRGFCPSAPVTRYGLVYVGLGDGVYRALDQRTGAVRWRAGAPAARAGGGSGEGFGAAALPAPVVYDGLAYYCVPGGPLRAVDARKGAEIWQVAPADALSTPLAGDGIVYCGHEGGVVAVEAKTGALAWNARLDGGVAQPVALGDGRLFAATEAGTLWALDALTGEPLWRAEAAAGAPVFAELVVALGGQAFDALTGELIWRRTDLGGTPAVRGEAVCYPGRWVDLFTGRTVAEADGEAPPAGAPHLLAGDLHLWVTPEPALVAWDAARRELRWSVPLPAPAVAMAPADGWIFVTLADGSLAAYSTTASE</sequence>
<evidence type="ECO:0000259" key="2">
    <source>
        <dbReference type="PROSITE" id="PS51782"/>
    </source>
</evidence>
<dbReference type="eggNOG" id="COG1520">
    <property type="taxonomic scope" value="Bacteria"/>
</dbReference>
<keyword evidence="4" id="KW-1185">Reference proteome</keyword>
<reference evidence="3 4" key="1">
    <citation type="journal article" date="2004" name="Nucleic Acids Res.">
        <title>Genome sequence of Symbiobacterium thermophilum, an uncultivable bacterium that depends on microbial commensalism.</title>
        <authorList>
            <person name="Ueda K."/>
            <person name="Yamashita A."/>
            <person name="Ishikawa J."/>
            <person name="Shimada M."/>
            <person name="Watsuji T."/>
            <person name="Morimura K."/>
            <person name="Ikeda H."/>
            <person name="Hattori M."/>
            <person name="Beppu T."/>
        </authorList>
    </citation>
    <scope>NUCLEOTIDE SEQUENCE [LARGE SCALE GENOMIC DNA]</scope>
    <source>
        <strain evidence="4">T / IAM 14863</strain>
    </source>
</reference>
<evidence type="ECO:0000256" key="1">
    <source>
        <dbReference type="SAM" id="MobiDB-lite"/>
    </source>
</evidence>
<dbReference type="PANTHER" id="PTHR34512:SF30">
    <property type="entry name" value="OUTER MEMBRANE PROTEIN ASSEMBLY FACTOR BAMB"/>
    <property type="match status" value="1"/>
</dbReference>
<dbReference type="InterPro" id="IPR036779">
    <property type="entry name" value="LysM_dom_sf"/>
</dbReference>
<dbReference type="InterPro" id="IPR018391">
    <property type="entry name" value="PQQ_b-propeller_rpt"/>
</dbReference>
<protein>
    <recommendedName>
        <fullName evidence="2">LysM domain-containing protein</fullName>
    </recommendedName>
</protein>
<proteinExistence type="predicted"/>
<dbReference type="eggNOG" id="COG1388">
    <property type="taxonomic scope" value="Bacteria"/>
</dbReference>
<dbReference type="InterPro" id="IPR018392">
    <property type="entry name" value="LysM"/>
</dbReference>
<dbReference type="InterPro" id="IPR011047">
    <property type="entry name" value="Quinoprotein_ADH-like_sf"/>
</dbReference>
<evidence type="ECO:0000313" key="4">
    <source>
        <dbReference type="Proteomes" id="UP000000417"/>
    </source>
</evidence>
<dbReference type="InterPro" id="IPR002372">
    <property type="entry name" value="PQQ_rpt_dom"/>
</dbReference>
<accession>Q67JA2</accession>
<dbReference type="Pfam" id="PF13360">
    <property type="entry name" value="PQQ_2"/>
    <property type="match status" value="1"/>
</dbReference>
<dbReference type="Pfam" id="PF01476">
    <property type="entry name" value="LysM"/>
    <property type="match status" value="2"/>
</dbReference>
<dbReference type="EMBL" id="AP006840">
    <property type="protein sequence ID" value="BAD42248.1"/>
    <property type="molecule type" value="Genomic_DNA"/>
</dbReference>
<dbReference type="InterPro" id="IPR015943">
    <property type="entry name" value="WD40/YVTN_repeat-like_dom_sf"/>
</dbReference>